<dbReference type="RefSeq" id="WP_126949565.1">
    <property type="nucleotide sequence ID" value="NZ_RZHD01000005.1"/>
</dbReference>
<feature type="transmembrane region" description="Helical" evidence="6">
    <location>
        <begin position="245"/>
        <end position="262"/>
    </location>
</feature>
<keyword evidence="4 6" id="KW-1133">Transmembrane helix</keyword>
<dbReference type="EMBL" id="RZHD01000005">
    <property type="protein sequence ID" value="RUR46772.1"/>
    <property type="molecule type" value="Genomic_DNA"/>
</dbReference>
<keyword evidence="5 6" id="KW-0472">Membrane</keyword>
<feature type="transmembrane region" description="Helical" evidence="6">
    <location>
        <begin position="268"/>
        <end position="285"/>
    </location>
</feature>
<feature type="transmembrane region" description="Helical" evidence="6">
    <location>
        <begin position="51"/>
        <end position="72"/>
    </location>
</feature>
<feature type="transmembrane region" description="Helical" evidence="6">
    <location>
        <begin position="297"/>
        <end position="316"/>
    </location>
</feature>
<feature type="transmembrane region" description="Helical" evidence="6">
    <location>
        <begin position="336"/>
        <end position="355"/>
    </location>
</feature>
<evidence type="ECO:0000256" key="6">
    <source>
        <dbReference type="SAM" id="Phobius"/>
    </source>
</evidence>
<feature type="domain" description="Na+/H+ antiporter NhaC-like C-terminal" evidence="7">
    <location>
        <begin position="156"/>
        <end position="439"/>
    </location>
</feature>
<feature type="transmembrane region" description="Helical" evidence="6">
    <location>
        <begin position="6"/>
        <end position="31"/>
    </location>
</feature>
<evidence type="ECO:0000256" key="2">
    <source>
        <dbReference type="ARBA" id="ARBA00022475"/>
    </source>
</evidence>
<dbReference type="PANTHER" id="PTHR37821:SF1">
    <property type="entry name" value="AMINO ACID TRANSPORTER YUIF-RELATED"/>
    <property type="match status" value="1"/>
</dbReference>
<keyword evidence="2" id="KW-1003">Cell membrane</keyword>
<evidence type="ECO:0000256" key="3">
    <source>
        <dbReference type="ARBA" id="ARBA00022692"/>
    </source>
</evidence>
<dbReference type="GO" id="GO:0005886">
    <property type="term" value="C:plasma membrane"/>
    <property type="evidence" value="ECO:0007669"/>
    <property type="project" value="UniProtKB-SubCell"/>
</dbReference>
<evidence type="ECO:0000256" key="1">
    <source>
        <dbReference type="ARBA" id="ARBA00004651"/>
    </source>
</evidence>
<dbReference type="OrthoDB" id="9772446at2"/>
<comment type="subcellular location">
    <subcellularLocation>
        <location evidence="1">Cell membrane</location>
        <topology evidence="1">Multi-pass membrane protein</topology>
    </subcellularLocation>
</comment>
<keyword evidence="3 6" id="KW-0812">Transmembrane</keyword>
<comment type="caution">
    <text evidence="9">The sequence shown here is derived from an EMBL/GenBank/DDBJ whole genome shotgun (WGS) entry which is preliminary data.</text>
</comment>
<accession>A0A433LDI9</accession>
<feature type="transmembrane region" description="Helical" evidence="6">
    <location>
        <begin position="101"/>
        <end position="133"/>
    </location>
</feature>
<dbReference type="PANTHER" id="PTHR37821">
    <property type="entry name" value="AMINO ACID TRANSPORTER YUIF-RELATED"/>
    <property type="match status" value="1"/>
</dbReference>
<dbReference type="Proteomes" id="UP000286912">
    <property type="component" value="Unassembled WGS sequence"/>
</dbReference>
<feature type="transmembrane region" description="Helical" evidence="6">
    <location>
        <begin position="190"/>
        <end position="215"/>
    </location>
</feature>
<evidence type="ECO:0000256" key="5">
    <source>
        <dbReference type="ARBA" id="ARBA00023136"/>
    </source>
</evidence>
<evidence type="ECO:0000313" key="9">
    <source>
        <dbReference type="EMBL" id="RUR46772.1"/>
    </source>
</evidence>
<organism evidence="9 10">
    <name type="scientific">Vreelandella populi</name>
    <dbReference type="NCBI Taxonomy" id="2498858"/>
    <lineage>
        <taxon>Bacteria</taxon>
        <taxon>Pseudomonadati</taxon>
        <taxon>Pseudomonadota</taxon>
        <taxon>Gammaproteobacteria</taxon>
        <taxon>Oceanospirillales</taxon>
        <taxon>Halomonadaceae</taxon>
        <taxon>Vreelandella</taxon>
    </lineage>
</organism>
<evidence type="ECO:0000259" key="8">
    <source>
        <dbReference type="Pfam" id="PF13726"/>
    </source>
</evidence>
<evidence type="ECO:0000259" key="7">
    <source>
        <dbReference type="Pfam" id="PF03553"/>
    </source>
</evidence>
<feature type="transmembrane region" description="Helical" evidence="6">
    <location>
        <begin position="367"/>
        <end position="392"/>
    </location>
</feature>
<feature type="transmembrane region" description="Helical" evidence="6">
    <location>
        <begin position="145"/>
        <end position="170"/>
    </location>
</feature>
<evidence type="ECO:0000313" key="10">
    <source>
        <dbReference type="Proteomes" id="UP000286912"/>
    </source>
</evidence>
<dbReference type="AlphaFoldDB" id="A0A433LDI9"/>
<sequence>MNAIVLAIVLMVMLCLLKIPVAIALISSALLGALHSGLSMSEAVDTFNDNLLMGAQVGVTYIMIGAFAVAIARSGLVDLLAYKIASQLDLNVGATNKGVKWMLLLALVAASIMSQNLVPVHIAFIPILIPPLLGVMNKLRMDRRGIACILACSMSASYLLLPTGFGAIYLNEILLANVNSVGQAYGMSATAGMVLEAMVLPVMGILLGMLVAVFYTYRKPRSYQDALSTTLQTEKPLKPLNFKQIIFTVAALVVALICQLQFDSLLIGAMIGFMILSAAGIFRWSDQDDVFTEGLRMMAQIAVIITFASGFSGILNATNEIAPLVSATADFIGDNMVLGAALMLVVGLFITIGFGDSFASVPILAPIYVPLAITLGFSPVATIALLGAAAALGDAGSPASTITLGATAGLNADGQHDHISDSVIPTFIHANFGMLIFAWVAALML</sequence>
<dbReference type="Pfam" id="PF13726">
    <property type="entry name" value="Na_H_antiport_2"/>
    <property type="match status" value="1"/>
</dbReference>
<dbReference type="InterPro" id="IPR052576">
    <property type="entry name" value="AA_Transporter-Related"/>
</dbReference>
<dbReference type="InterPro" id="IPR032813">
    <property type="entry name" value="Na_H_antiport_N"/>
</dbReference>
<dbReference type="Pfam" id="PF03553">
    <property type="entry name" value="Na_H_antiporter"/>
    <property type="match status" value="1"/>
</dbReference>
<protein>
    <submittedName>
        <fullName evidence="9">Sodium:proton antiporter</fullName>
    </submittedName>
</protein>
<dbReference type="InterPro" id="IPR018461">
    <property type="entry name" value="Na/H_Antiport_NhaC-like_C"/>
</dbReference>
<reference evidence="9 10" key="1">
    <citation type="submission" date="2018-12" db="EMBL/GenBank/DDBJ databases">
        <title>three novel Halomonas strain isolated from plants.</title>
        <authorList>
            <person name="Sun C."/>
        </authorList>
    </citation>
    <scope>NUCLEOTIDE SEQUENCE [LARGE SCALE GENOMIC DNA]</scope>
    <source>
        <strain evidence="9 10">RC</strain>
    </source>
</reference>
<keyword evidence="10" id="KW-1185">Reference proteome</keyword>
<evidence type="ECO:0000256" key="4">
    <source>
        <dbReference type="ARBA" id="ARBA00022989"/>
    </source>
</evidence>
<gene>
    <name evidence="9" type="ORF">ELY37_08190</name>
</gene>
<name>A0A433LDI9_9GAMM</name>
<proteinExistence type="predicted"/>
<feature type="domain" description="Putative Na+/H+ antiporter N-terminal" evidence="8">
    <location>
        <begin position="2"/>
        <end position="86"/>
    </location>
</feature>
<feature type="transmembrane region" description="Helical" evidence="6">
    <location>
        <begin position="423"/>
        <end position="444"/>
    </location>
</feature>